<dbReference type="GO" id="GO:0000976">
    <property type="term" value="F:transcription cis-regulatory region binding"/>
    <property type="evidence" value="ECO:0007669"/>
    <property type="project" value="TreeGrafter"/>
</dbReference>
<evidence type="ECO:0000256" key="3">
    <source>
        <dbReference type="ARBA" id="ARBA00023163"/>
    </source>
</evidence>
<gene>
    <name evidence="5" type="ORF">NOCA2440008</name>
</gene>
<keyword evidence="1" id="KW-0805">Transcription regulation</keyword>
<evidence type="ECO:0000256" key="2">
    <source>
        <dbReference type="ARBA" id="ARBA00023125"/>
    </source>
</evidence>
<dbReference type="Gene3D" id="1.10.260.40">
    <property type="entry name" value="lambda repressor-like DNA-binding domains"/>
    <property type="match status" value="1"/>
</dbReference>
<dbReference type="EMBL" id="CZKA01000039">
    <property type="protein sequence ID" value="CUR57767.1"/>
    <property type="molecule type" value="Genomic_DNA"/>
</dbReference>
<reference evidence="5" key="1">
    <citation type="submission" date="2015-08" db="EMBL/GenBank/DDBJ databases">
        <authorList>
            <person name="Babu N.S."/>
            <person name="Beckwith C.J."/>
            <person name="Beseler K.G."/>
            <person name="Brison A."/>
            <person name="Carone J.V."/>
            <person name="Caskin T.P."/>
            <person name="Diamond M."/>
            <person name="Durham M.E."/>
            <person name="Foxe J.M."/>
            <person name="Go M."/>
            <person name="Henderson B.A."/>
            <person name="Jones I.B."/>
            <person name="McGettigan J.A."/>
            <person name="Micheletti S.J."/>
            <person name="Nasrallah M.E."/>
            <person name="Ortiz D."/>
            <person name="Piller C.R."/>
            <person name="Privatt S.R."/>
            <person name="Schneider S.L."/>
            <person name="Sharp S."/>
            <person name="Smith T.C."/>
            <person name="Stanton J.D."/>
            <person name="Ullery H.E."/>
            <person name="Wilson R.J."/>
            <person name="Serrano M.G."/>
            <person name="Buck G."/>
            <person name="Lee V."/>
            <person name="Wang Y."/>
            <person name="Carvalho R."/>
            <person name="Voegtly L."/>
            <person name="Shi R."/>
            <person name="Duckworth R."/>
            <person name="Johnson A."/>
            <person name="Loviza R."/>
            <person name="Walstead R."/>
            <person name="Shah Z."/>
            <person name="Kiflezghi M."/>
            <person name="Wade K."/>
            <person name="Ball S.L."/>
            <person name="Bradley K.W."/>
            <person name="Asai D.J."/>
            <person name="Bowman C.A."/>
            <person name="Russell D.A."/>
            <person name="Pope W.H."/>
            <person name="Jacobs-Sera D."/>
            <person name="Hendrix R.W."/>
            <person name="Hatfull G.F."/>
        </authorList>
    </citation>
    <scope>NUCLEOTIDE SEQUENCE</scope>
</reference>
<organism evidence="5">
    <name type="scientific">metagenome</name>
    <dbReference type="NCBI Taxonomy" id="256318"/>
    <lineage>
        <taxon>unclassified sequences</taxon>
        <taxon>metagenomes</taxon>
    </lineage>
</organism>
<dbReference type="PANTHER" id="PTHR30146:SF109">
    <property type="entry name" value="HTH-TYPE TRANSCRIPTIONAL REGULATOR GALS"/>
    <property type="match status" value="1"/>
</dbReference>
<dbReference type="PANTHER" id="PTHR30146">
    <property type="entry name" value="LACI-RELATED TRANSCRIPTIONAL REPRESSOR"/>
    <property type="match status" value="1"/>
</dbReference>
<keyword evidence="3" id="KW-0804">Transcription</keyword>
<dbReference type="CDD" id="cd06267">
    <property type="entry name" value="PBP1_LacI_sugar_binding-like"/>
    <property type="match status" value="1"/>
</dbReference>
<accession>A0A2P2C6Y6</accession>
<dbReference type="InterPro" id="IPR000843">
    <property type="entry name" value="HTH_LacI"/>
</dbReference>
<dbReference type="Gene3D" id="3.40.50.2300">
    <property type="match status" value="2"/>
</dbReference>
<evidence type="ECO:0000313" key="5">
    <source>
        <dbReference type="EMBL" id="CUR57767.1"/>
    </source>
</evidence>
<sequence length="340" mass="36458">MTPERQSPRQRVTLADVAKRAGVSPALVSIVMRDAPGASESSRLRIQAAARELGYRPDVRARALASLKSHMVGVVFGVANSYHFELIDGLYLAAEERGWDLVLSALTASRDEKRALDSLQDFRFDALVMLGPPVTSPTLAGEVPLVVIGWHVDHPDVDVVRTSDEQGIRLAVDHLVELGHRRIGHVQGGDGLIARSRRDAYLLAMNAHGLAHEVELVECDGEDQLDGQRAMSAFLDSGAALPTGIVAFNDNLAAAAMTVLMQHGLSVPRDVSVVGFDNSALAHSPGILLTSVTQEPRTLGRLAVERIIERSAGIPVENREIVLTPELAVRASTGPVPAAR</sequence>
<dbReference type="SUPFAM" id="SSF47413">
    <property type="entry name" value="lambda repressor-like DNA-binding domains"/>
    <property type="match status" value="1"/>
</dbReference>
<dbReference type="InterPro" id="IPR010982">
    <property type="entry name" value="Lambda_DNA-bd_dom_sf"/>
</dbReference>
<dbReference type="GO" id="GO:0003700">
    <property type="term" value="F:DNA-binding transcription factor activity"/>
    <property type="evidence" value="ECO:0007669"/>
    <property type="project" value="TreeGrafter"/>
</dbReference>
<name>A0A2P2C6Y6_9ZZZZ</name>
<protein>
    <submittedName>
        <fullName evidence="5">Putative LacI family transcriptional regulator</fullName>
    </submittedName>
</protein>
<dbReference type="InterPro" id="IPR046335">
    <property type="entry name" value="LacI/GalR-like_sensor"/>
</dbReference>
<evidence type="ECO:0000259" key="4">
    <source>
        <dbReference type="PROSITE" id="PS50932"/>
    </source>
</evidence>
<dbReference type="Pfam" id="PF00356">
    <property type="entry name" value="LacI"/>
    <property type="match status" value="1"/>
</dbReference>
<dbReference type="SMART" id="SM00354">
    <property type="entry name" value="HTH_LACI"/>
    <property type="match status" value="1"/>
</dbReference>
<proteinExistence type="predicted"/>
<feature type="domain" description="HTH lacI-type" evidence="4">
    <location>
        <begin position="12"/>
        <end position="66"/>
    </location>
</feature>
<dbReference type="PROSITE" id="PS50932">
    <property type="entry name" value="HTH_LACI_2"/>
    <property type="match status" value="1"/>
</dbReference>
<dbReference type="Pfam" id="PF13377">
    <property type="entry name" value="Peripla_BP_3"/>
    <property type="match status" value="1"/>
</dbReference>
<dbReference type="SUPFAM" id="SSF53822">
    <property type="entry name" value="Periplasmic binding protein-like I"/>
    <property type="match status" value="1"/>
</dbReference>
<dbReference type="AlphaFoldDB" id="A0A2P2C6Y6"/>
<evidence type="ECO:0000256" key="1">
    <source>
        <dbReference type="ARBA" id="ARBA00023015"/>
    </source>
</evidence>
<keyword evidence="2" id="KW-0238">DNA-binding</keyword>
<dbReference type="InterPro" id="IPR028082">
    <property type="entry name" value="Peripla_BP_I"/>
</dbReference>
<dbReference type="CDD" id="cd01392">
    <property type="entry name" value="HTH_LacI"/>
    <property type="match status" value="1"/>
</dbReference>